<proteinExistence type="predicted"/>
<evidence type="ECO:0000313" key="2">
    <source>
        <dbReference type="Proteomes" id="UP000027195"/>
    </source>
</evidence>
<name>A0A067MDF5_BOTB1</name>
<protein>
    <submittedName>
        <fullName evidence="1">Uncharacterized protein</fullName>
    </submittedName>
</protein>
<dbReference type="EMBL" id="KL198076">
    <property type="protein sequence ID" value="KDQ09626.1"/>
    <property type="molecule type" value="Genomic_DNA"/>
</dbReference>
<accession>A0A067MDF5</accession>
<organism evidence="1 2">
    <name type="scientific">Botryobasidium botryosum (strain FD-172 SS1)</name>
    <dbReference type="NCBI Taxonomy" id="930990"/>
    <lineage>
        <taxon>Eukaryota</taxon>
        <taxon>Fungi</taxon>
        <taxon>Dikarya</taxon>
        <taxon>Basidiomycota</taxon>
        <taxon>Agaricomycotina</taxon>
        <taxon>Agaricomycetes</taxon>
        <taxon>Cantharellales</taxon>
        <taxon>Botryobasidiaceae</taxon>
        <taxon>Botryobasidium</taxon>
    </lineage>
</organism>
<dbReference type="InParanoid" id="A0A067MDF5"/>
<sequence>MRNNLQAALFADFPNLYWQRTLPMTETAMCWGICTGDGWEPLIRRLSIHLTKMTEGLGLNPSSDKFKSYTASQVKKKFGELRFCMERSTPEMEDAISEAATESMETCDACGGKGKTNEMASGWLVTRCGKWVQAIESKGEEE</sequence>
<evidence type="ECO:0000313" key="1">
    <source>
        <dbReference type="EMBL" id="KDQ09626.1"/>
    </source>
</evidence>
<reference evidence="2" key="1">
    <citation type="journal article" date="2014" name="Proc. Natl. Acad. Sci. U.S.A.">
        <title>Extensive sampling of basidiomycete genomes demonstrates inadequacy of the white-rot/brown-rot paradigm for wood decay fungi.</title>
        <authorList>
            <person name="Riley R."/>
            <person name="Salamov A.A."/>
            <person name="Brown D.W."/>
            <person name="Nagy L.G."/>
            <person name="Floudas D."/>
            <person name="Held B.W."/>
            <person name="Levasseur A."/>
            <person name="Lombard V."/>
            <person name="Morin E."/>
            <person name="Otillar R."/>
            <person name="Lindquist E.A."/>
            <person name="Sun H."/>
            <person name="LaButti K.M."/>
            <person name="Schmutz J."/>
            <person name="Jabbour D."/>
            <person name="Luo H."/>
            <person name="Baker S.E."/>
            <person name="Pisabarro A.G."/>
            <person name="Walton J.D."/>
            <person name="Blanchette R.A."/>
            <person name="Henrissat B."/>
            <person name="Martin F."/>
            <person name="Cullen D."/>
            <person name="Hibbett D.S."/>
            <person name="Grigoriev I.V."/>
        </authorList>
    </citation>
    <scope>NUCLEOTIDE SEQUENCE [LARGE SCALE GENOMIC DNA]</scope>
    <source>
        <strain evidence="2">FD-172 SS1</strain>
    </source>
</reference>
<dbReference type="OrthoDB" id="3795764at2759"/>
<dbReference type="AlphaFoldDB" id="A0A067MDF5"/>
<dbReference type="HOGENOM" id="CLU_128727_0_0_1"/>
<gene>
    <name evidence="1" type="ORF">BOTBODRAFT_522338</name>
</gene>
<dbReference type="Proteomes" id="UP000027195">
    <property type="component" value="Unassembled WGS sequence"/>
</dbReference>
<keyword evidence="2" id="KW-1185">Reference proteome</keyword>